<feature type="repeat" description="WD" evidence="3">
    <location>
        <begin position="388"/>
        <end position="429"/>
    </location>
</feature>
<dbReference type="PROSITE" id="PS00678">
    <property type="entry name" value="WD_REPEATS_1"/>
    <property type="match status" value="1"/>
</dbReference>
<dbReference type="Pfam" id="PF00400">
    <property type="entry name" value="WD40"/>
    <property type="match status" value="3"/>
</dbReference>
<dbReference type="PANTHER" id="PTHR19879">
    <property type="entry name" value="TRANSCRIPTION INITIATION FACTOR TFIID"/>
    <property type="match status" value="1"/>
</dbReference>
<sequence>MACYIEDCSSFPLLICSCSTKGTLICADHFESHLSEINKYPHIANSIFDSSILESRERLKENNKSTINKSLENFSESKLSLLNPKLNKIDKEIQSCFIKLRSSLSLRLIKKRNLVNITLNDFSKSKNQYCIKCSQSGCKCYFIHYIKNHEKTCKFTIRNFDEKLAYLISQDISKWKNIEIFRDSYFNKIDIKKYPEICDILKNILSKKLQDGLFNLVLFSKESTEVSQGSSNAITILNRLGCSLSHKNLTGIKIPGADLSSSLIIGTNFKVSDLTNVNFANSNLYSVNFNDCYLAGAEFSESFLSPIKTAGNIVKFSPCGKYIVLWKENQTEIFICDISNQEIVKTYPTDHIVYRCEYSPCGNYLAIVHQYKVTLCNAKISGLVVHTFDGITEGICSFAFSLCSTWFAVGLSNNNIKIWDINTKTQVRYLCGHDFPVISLAFTKNYLISTSYWGLILIWNINLPKKKTVIDKLGVIRTVNNKQLVWKLKSKYGLAWAVLSQNEKYIFASSNKIIFIWNLEKKEEETLFSDLTSDFYDWALSPCAKFIAVSNRNGLVQIFDIESQVFTFQFLIKPWNPPKIAFSPNDDKLAIVNEYAISWKYKNPSSKNPEIVIRKSSFMVVWTPNKDQFALISRESAAGLIEIWSCKNKQAVREINWYFGLEINPIFAFTPCGNYLVLSSSCGLHLYRSTVEFVRNYPLGVSSFVISRESLIALGFIDGRIEIAELYSNKLICKINSSTSKNAHCEAMKCLAFSCNSNILASASSGRVIRFWNVKTGEFISQIQIKPNEFSNLHLASIDFAPYQNYLAFTTNPCSWVTVCHVNSPEEEIRLYGSSTLSYSQLKFSPCGSLLAAINLNFTIDLWNFEKRMLVYILKGHLGIINSFDFSLCGKKIISCSEDMTIKFWDIKHLYDDSKEESLTCLEWSLKKHELVAFDISLSRAVISEKNRELLDFFSKRHLI</sequence>
<dbReference type="PROSITE" id="PS50294">
    <property type="entry name" value="WD_REPEATS_REGION"/>
    <property type="match status" value="2"/>
</dbReference>
<dbReference type="Proteomes" id="UP001162131">
    <property type="component" value="Unassembled WGS sequence"/>
</dbReference>
<keyword evidence="1 3" id="KW-0853">WD repeat</keyword>
<proteinExistence type="predicted"/>
<feature type="repeat" description="WD" evidence="3">
    <location>
        <begin position="874"/>
        <end position="908"/>
    </location>
</feature>
<dbReference type="InterPro" id="IPR036322">
    <property type="entry name" value="WD40_repeat_dom_sf"/>
</dbReference>
<dbReference type="PANTHER" id="PTHR19879:SF1">
    <property type="entry name" value="CANNONBALL-RELATED"/>
    <property type="match status" value="1"/>
</dbReference>
<evidence type="ECO:0000256" key="2">
    <source>
        <dbReference type="ARBA" id="ARBA00022737"/>
    </source>
</evidence>
<gene>
    <name evidence="4" type="ORF">BSTOLATCC_MIC376</name>
</gene>
<comment type="caution">
    <text evidence="4">The sequence shown here is derived from an EMBL/GenBank/DDBJ whole genome shotgun (WGS) entry which is preliminary data.</text>
</comment>
<dbReference type="Gene3D" id="2.160.20.80">
    <property type="entry name" value="E3 ubiquitin-protein ligase SopA"/>
    <property type="match status" value="1"/>
</dbReference>
<dbReference type="GO" id="GO:0006367">
    <property type="term" value="P:transcription initiation at RNA polymerase II promoter"/>
    <property type="evidence" value="ECO:0007669"/>
    <property type="project" value="TreeGrafter"/>
</dbReference>
<feature type="repeat" description="WD" evidence="3">
    <location>
        <begin position="741"/>
        <end position="782"/>
    </location>
</feature>
<dbReference type="SUPFAM" id="SSF50978">
    <property type="entry name" value="WD40 repeat-like"/>
    <property type="match status" value="2"/>
</dbReference>
<dbReference type="GO" id="GO:0005669">
    <property type="term" value="C:transcription factor TFIID complex"/>
    <property type="evidence" value="ECO:0007669"/>
    <property type="project" value="TreeGrafter"/>
</dbReference>
<dbReference type="InterPro" id="IPR001680">
    <property type="entry name" value="WD40_rpt"/>
</dbReference>
<dbReference type="AlphaFoldDB" id="A0AAU9I9C7"/>
<keyword evidence="2" id="KW-0677">Repeat</keyword>
<dbReference type="InterPro" id="IPR001646">
    <property type="entry name" value="5peptide_repeat"/>
</dbReference>
<dbReference type="EMBL" id="CAJZBQ010000001">
    <property type="protein sequence ID" value="CAG9310167.1"/>
    <property type="molecule type" value="Genomic_DNA"/>
</dbReference>
<dbReference type="InterPro" id="IPR015943">
    <property type="entry name" value="WD40/YVTN_repeat-like_dom_sf"/>
</dbReference>
<dbReference type="PROSITE" id="PS50082">
    <property type="entry name" value="WD_REPEATS_2"/>
    <property type="match status" value="3"/>
</dbReference>
<reference evidence="4" key="1">
    <citation type="submission" date="2021-09" db="EMBL/GenBank/DDBJ databases">
        <authorList>
            <consortium name="AG Swart"/>
            <person name="Singh M."/>
            <person name="Singh A."/>
            <person name="Seah K."/>
            <person name="Emmerich C."/>
        </authorList>
    </citation>
    <scope>NUCLEOTIDE SEQUENCE</scope>
    <source>
        <strain evidence="4">ATCC30299</strain>
    </source>
</reference>
<name>A0AAU9I9C7_9CILI</name>
<protein>
    <submittedName>
        <fullName evidence="4">Uncharacterized protein</fullName>
    </submittedName>
</protein>
<dbReference type="GO" id="GO:0016251">
    <property type="term" value="F:RNA polymerase II general transcription initiation factor activity"/>
    <property type="evidence" value="ECO:0007669"/>
    <property type="project" value="TreeGrafter"/>
</dbReference>
<evidence type="ECO:0000313" key="4">
    <source>
        <dbReference type="EMBL" id="CAG9310167.1"/>
    </source>
</evidence>
<keyword evidence="5" id="KW-1185">Reference proteome</keyword>
<dbReference type="SMART" id="SM00320">
    <property type="entry name" value="WD40"/>
    <property type="match status" value="8"/>
</dbReference>
<organism evidence="4 5">
    <name type="scientific">Blepharisma stoltei</name>
    <dbReference type="NCBI Taxonomy" id="1481888"/>
    <lineage>
        <taxon>Eukaryota</taxon>
        <taxon>Sar</taxon>
        <taxon>Alveolata</taxon>
        <taxon>Ciliophora</taxon>
        <taxon>Postciliodesmatophora</taxon>
        <taxon>Heterotrichea</taxon>
        <taxon>Heterotrichida</taxon>
        <taxon>Blepharismidae</taxon>
        <taxon>Blepharisma</taxon>
    </lineage>
</organism>
<dbReference type="Pfam" id="PF00805">
    <property type="entry name" value="Pentapeptide"/>
    <property type="match status" value="1"/>
</dbReference>
<dbReference type="SUPFAM" id="SSF141571">
    <property type="entry name" value="Pentapeptide repeat-like"/>
    <property type="match status" value="1"/>
</dbReference>
<evidence type="ECO:0000313" key="5">
    <source>
        <dbReference type="Proteomes" id="UP001162131"/>
    </source>
</evidence>
<evidence type="ECO:0000256" key="3">
    <source>
        <dbReference type="PROSITE-ProRule" id="PRU00221"/>
    </source>
</evidence>
<dbReference type="InterPro" id="IPR019775">
    <property type="entry name" value="WD40_repeat_CS"/>
</dbReference>
<dbReference type="Gene3D" id="2.130.10.10">
    <property type="entry name" value="YVTN repeat-like/Quinoprotein amine dehydrogenase"/>
    <property type="match status" value="3"/>
</dbReference>
<accession>A0AAU9I9C7</accession>
<evidence type="ECO:0000256" key="1">
    <source>
        <dbReference type="ARBA" id="ARBA00022574"/>
    </source>
</evidence>